<evidence type="ECO:0000256" key="1">
    <source>
        <dbReference type="SAM" id="MobiDB-lite"/>
    </source>
</evidence>
<name>A0ABY4VGL3_9GAMM</name>
<evidence type="ECO:0000313" key="5">
    <source>
        <dbReference type="Proteomes" id="UP001055658"/>
    </source>
</evidence>
<keyword evidence="5" id="KW-1185">Reference proteome</keyword>
<feature type="domain" description="Putative collagen-binding" evidence="2">
    <location>
        <begin position="702"/>
        <end position="768"/>
    </location>
</feature>
<dbReference type="RefSeq" id="WP_252084894.1">
    <property type="nucleotide sequence ID" value="NZ_CP092418.1"/>
</dbReference>
<feature type="region of interest" description="Disordered" evidence="1">
    <location>
        <begin position="159"/>
        <end position="190"/>
    </location>
</feature>
<dbReference type="Proteomes" id="UP001055658">
    <property type="component" value="Chromosome"/>
</dbReference>
<dbReference type="Pfam" id="PF12904">
    <property type="entry name" value="Collagen_bind_2"/>
    <property type="match status" value="1"/>
</dbReference>
<proteinExistence type="predicted"/>
<evidence type="ECO:0000259" key="3">
    <source>
        <dbReference type="Pfam" id="PF16586"/>
    </source>
</evidence>
<dbReference type="Gene3D" id="3.20.20.80">
    <property type="entry name" value="Glycosidases"/>
    <property type="match status" value="1"/>
</dbReference>
<gene>
    <name evidence="4" type="ORF">MJO52_05235</name>
</gene>
<dbReference type="Pfam" id="PF16586">
    <property type="entry name" value="DUF5060"/>
    <property type="match status" value="1"/>
</dbReference>
<feature type="region of interest" description="Disordered" evidence="1">
    <location>
        <begin position="20"/>
        <end position="44"/>
    </location>
</feature>
<sequence length="1101" mass="121467">MNNSSLPLALLITATLAGCGGDSSSGESDNESPPPSTGSDITDPGNGLAISSFTLVNSQGNSDIFSLTDGAEIYLSQVGSQLNIRANSDQAESVIFELAGAQTHNMTENVSPYALFGDDQGDFNHWTPAVGTYTLTATPYSLDDGAGTAGTSASITFTVKQNDGTDPTDPDPDPTDPPGPVDPDDIGHSEHCTVSGTLEKWHRITITCDDLYASENDDATFTDYRYNVIFTQGDLSYTVPGHFAADGNSANTGATEGTKWRAYFSPPTSGKWFFDISMRQGSQVAVDLDTNAGNAISFDGESGYFPVLQSTAPELDMRSKGLLVHKKGTRYLQHLGDKSVYIEGGMDSPENIFGYSGFDNTEKHYNVNSCKGILHSFEPHLGDWNNGDPTWKDGKGKSLIGLVNYIAEKNVNAIYIMANTESGDGCDAHPWTVYDGNHRAFDVSKLDQWEVAMDHMTSKGMLIHFMTQETENNKVLNNGNLGLERKLYYREMISRFGHHPALQWNMGEESTLSQEQHKAIAKYLKDVDPYDHPTLLHTYGGQWDQHYRPLLGNSHFDGPSIQIDNIPSDANHRNAPYQMSRKWLTESQNNNHLWYVTFTEASGGQAPVPHSEVTQVQRVNWMWGSVMGGGAGFEWYLKNPNSGHAYDLAVENLREFDNHWEQTGHFVKFFNDILQNQLEVNLHSLNVDNEVTSTNNDWVLSDSGNVYLVYLREGGTTNIEIPNEDTYKVYWFNPRSGQLTTGNQLDGIGTHSIGTAPTEANQDWAVVIKAEGINSNVHPDIVKVLPINPNDVLLEPQTNWMDSYSIGDQCFCESTFDHNIADIMVSTDHGTITVKEACDLIGPGPGSAGRPKYNDIQCGNGPANDAGDEDYCPGRVDIGKEGCGHIGPRWNFDKLNPDQPEGDYTEQNGLVIMEAENTYSNLGEWVKKNDIGGHTGSSYLEFNGNTPLNGPPKSPLEYTFNITRSGLYYLHLHAAKENLVYEGEFRTDLANDAYFRLEGNYEAGPNAGNSHGKDAPLELLKKDTKFFGGEHNKFIWESGNKFDPGGHNNKRVAVYKLKAGESYKLVMSGRSQKFKVDRIVFRHIDVSKSDAENINNPETVE</sequence>
<dbReference type="Gene3D" id="2.60.40.10">
    <property type="entry name" value="Immunoglobulins"/>
    <property type="match status" value="2"/>
</dbReference>
<feature type="domain" description="DUF5060" evidence="3">
    <location>
        <begin position="197"/>
        <end position="278"/>
    </location>
</feature>
<reference evidence="4" key="1">
    <citation type="submission" date="2022-02" db="EMBL/GenBank/DDBJ databases">
        <title>Coral-associated bacteria.</title>
        <authorList>
            <person name="Tang K."/>
            <person name="Wang X."/>
        </authorList>
    </citation>
    <scope>NUCLEOTIDE SEQUENCE</scope>
    <source>
        <strain evidence="4">SCSIO 43006</strain>
    </source>
</reference>
<dbReference type="InterPro" id="IPR013783">
    <property type="entry name" value="Ig-like_fold"/>
</dbReference>
<organism evidence="4 5">
    <name type="scientific">Microbulbifer variabilis</name>
    <dbReference type="NCBI Taxonomy" id="266805"/>
    <lineage>
        <taxon>Bacteria</taxon>
        <taxon>Pseudomonadati</taxon>
        <taxon>Pseudomonadota</taxon>
        <taxon>Gammaproteobacteria</taxon>
        <taxon>Cellvibrionales</taxon>
        <taxon>Microbulbiferaceae</taxon>
        <taxon>Microbulbifer</taxon>
    </lineage>
</organism>
<dbReference type="EMBL" id="CP092418">
    <property type="protein sequence ID" value="USD22536.1"/>
    <property type="molecule type" value="Genomic_DNA"/>
</dbReference>
<dbReference type="InterPro" id="IPR032260">
    <property type="entry name" value="DUF5060"/>
</dbReference>
<dbReference type="InterPro" id="IPR024749">
    <property type="entry name" value="Collagen-bd_put"/>
</dbReference>
<protein>
    <submittedName>
        <fullName evidence="4">DUF5060 domain-containing protein</fullName>
    </submittedName>
</protein>
<evidence type="ECO:0000313" key="4">
    <source>
        <dbReference type="EMBL" id="USD22536.1"/>
    </source>
</evidence>
<evidence type="ECO:0000259" key="2">
    <source>
        <dbReference type="Pfam" id="PF12904"/>
    </source>
</evidence>
<accession>A0ABY4VGL3</accession>